<evidence type="ECO:0000313" key="11">
    <source>
        <dbReference type="Proteomes" id="UP000183868"/>
    </source>
</evidence>
<dbReference type="EMBL" id="CP018099">
    <property type="protein sequence ID" value="APF19502.1"/>
    <property type="molecule type" value="Genomic_DNA"/>
</dbReference>
<keyword evidence="2 5" id="KW-0812">Transmembrane</keyword>
<dbReference type="eggNOG" id="COG0705">
    <property type="taxonomic scope" value="Bacteria"/>
</dbReference>
<dbReference type="InParanoid" id="H1XQ84"/>
<keyword evidence="8" id="KW-0645">Protease</keyword>
<reference evidence="9 10" key="1">
    <citation type="submission" date="2011-09" db="EMBL/GenBank/DDBJ databases">
        <title>The permanent draft genome of Caldithrix abyssi DSM 13497.</title>
        <authorList>
            <consortium name="US DOE Joint Genome Institute (JGI-PGF)"/>
            <person name="Lucas S."/>
            <person name="Han J."/>
            <person name="Lapidus A."/>
            <person name="Bruce D."/>
            <person name="Goodwin L."/>
            <person name="Pitluck S."/>
            <person name="Peters L."/>
            <person name="Kyrpides N."/>
            <person name="Mavromatis K."/>
            <person name="Ivanova N."/>
            <person name="Mikhailova N."/>
            <person name="Chertkov O."/>
            <person name="Detter J.C."/>
            <person name="Tapia R."/>
            <person name="Han C."/>
            <person name="Land M."/>
            <person name="Hauser L."/>
            <person name="Markowitz V."/>
            <person name="Cheng J.-F."/>
            <person name="Hugenholtz P."/>
            <person name="Woyke T."/>
            <person name="Wu D."/>
            <person name="Spring S."/>
            <person name="Brambilla E."/>
            <person name="Klenk H.-P."/>
            <person name="Eisen J.A."/>
        </authorList>
    </citation>
    <scope>NUCLEOTIDE SEQUENCE [LARGE SCALE GENOMIC DNA]</scope>
    <source>
        <strain evidence="9 10">DSM 13497</strain>
    </source>
</reference>
<dbReference type="PANTHER" id="PTHR43066">
    <property type="entry name" value="RHOMBOID-RELATED PROTEIN"/>
    <property type="match status" value="1"/>
</dbReference>
<evidence type="ECO:0000256" key="4">
    <source>
        <dbReference type="ARBA" id="ARBA00023136"/>
    </source>
</evidence>
<organism evidence="9 10">
    <name type="scientific">Caldithrix abyssi DSM 13497</name>
    <dbReference type="NCBI Taxonomy" id="880073"/>
    <lineage>
        <taxon>Bacteria</taxon>
        <taxon>Pseudomonadati</taxon>
        <taxon>Calditrichota</taxon>
        <taxon>Calditrichia</taxon>
        <taxon>Calditrichales</taxon>
        <taxon>Calditrichaceae</taxon>
        <taxon>Caldithrix</taxon>
    </lineage>
</organism>
<feature type="transmembrane region" description="Helical" evidence="5">
    <location>
        <begin position="64"/>
        <end position="90"/>
    </location>
</feature>
<dbReference type="EMBL" id="CM001402">
    <property type="protein sequence ID" value="EHO43389.1"/>
    <property type="molecule type" value="Genomic_DNA"/>
</dbReference>
<feature type="domain" description="DUF6576" evidence="7">
    <location>
        <begin position="240"/>
        <end position="270"/>
    </location>
</feature>
<name>H1XQ84_CALAY</name>
<evidence type="ECO:0000259" key="6">
    <source>
        <dbReference type="Pfam" id="PF01694"/>
    </source>
</evidence>
<feature type="domain" description="Peptidase S54 rhomboid" evidence="6">
    <location>
        <begin position="60"/>
        <end position="197"/>
    </location>
</feature>
<keyword evidence="10" id="KW-1185">Reference proteome</keyword>
<evidence type="ECO:0000256" key="1">
    <source>
        <dbReference type="ARBA" id="ARBA00004141"/>
    </source>
</evidence>
<keyword evidence="4 5" id="KW-0472">Membrane</keyword>
<dbReference type="Pfam" id="PF01694">
    <property type="entry name" value="Rhomboid"/>
    <property type="match status" value="1"/>
</dbReference>
<sequence>MYDRGSYYRFRSGGMLPPAVKNLMFANGVIWLMMILNGSLQYFLLDQFALNRFDVLHNFKIWQLFTYMFLHDPSGLMHILFNMLFLWMFGAELENEWGTREFLKYYFITGIGAGILNIIISSSPTIGASGAVYGIMLAYALRYPDRYIYIYFLFPVKIKYFMAFLTLVSFFSTFSPYSDGIAHAAHLGGIIIGYVYLKYWYLFYKIKNLFSDIKLPKKGTDFKYRPGGKGSDQEKIEYYRKVIDELLDKINRVGYLNLTEEEKKLLEEGSNYLREHDKENYQ</sequence>
<dbReference type="FunCoup" id="H1XQ84">
    <property type="interactions" value="45"/>
</dbReference>
<gene>
    <name evidence="8" type="ORF">Cabys_2754</name>
    <name evidence="9" type="ORF">Calab_3792</name>
</gene>
<proteinExistence type="predicted"/>
<accession>H1XQ84</accession>
<feature type="transmembrane region" description="Helical" evidence="5">
    <location>
        <begin position="20"/>
        <end position="44"/>
    </location>
</feature>
<dbReference type="STRING" id="880073.Cabys_2754"/>
<dbReference type="Proteomes" id="UP000004671">
    <property type="component" value="Chromosome"/>
</dbReference>
<dbReference type="GO" id="GO:0006508">
    <property type="term" value="P:proteolysis"/>
    <property type="evidence" value="ECO:0007669"/>
    <property type="project" value="UniProtKB-KW"/>
</dbReference>
<feature type="transmembrane region" description="Helical" evidence="5">
    <location>
        <begin position="148"/>
        <end position="174"/>
    </location>
</feature>
<evidence type="ECO:0000259" key="7">
    <source>
        <dbReference type="Pfam" id="PF20216"/>
    </source>
</evidence>
<evidence type="ECO:0000313" key="9">
    <source>
        <dbReference type="EMBL" id="EHO43389.1"/>
    </source>
</evidence>
<protein>
    <submittedName>
        <fullName evidence="8">Membrane associated serine protease, rhomboid family</fullName>
    </submittedName>
    <submittedName>
        <fullName evidence="9">Rhomboid family protein</fullName>
    </submittedName>
</protein>
<dbReference type="SUPFAM" id="SSF144091">
    <property type="entry name" value="Rhomboid-like"/>
    <property type="match status" value="1"/>
</dbReference>
<evidence type="ECO:0000313" key="8">
    <source>
        <dbReference type="EMBL" id="APF19502.1"/>
    </source>
</evidence>
<dbReference type="InterPro" id="IPR035952">
    <property type="entry name" value="Rhomboid-like_sf"/>
</dbReference>
<evidence type="ECO:0000256" key="3">
    <source>
        <dbReference type="ARBA" id="ARBA00022989"/>
    </source>
</evidence>
<keyword evidence="3 5" id="KW-1133">Transmembrane helix</keyword>
<keyword evidence="8" id="KW-0378">Hydrolase</keyword>
<evidence type="ECO:0000313" key="10">
    <source>
        <dbReference type="Proteomes" id="UP000004671"/>
    </source>
</evidence>
<comment type="subcellular location">
    <subcellularLocation>
        <location evidence="1">Membrane</location>
        <topology evidence="1">Multi-pass membrane protein</topology>
    </subcellularLocation>
</comment>
<dbReference type="OrthoDB" id="9807874at2"/>
<dbReference type="KEGG" id="caby:Cabys_2754"/>
<dbReference type="AlphaFoldDB" id="H1XQ84"/>
<dbReference type="Pfam" id="PF20216">
    <property type="entry name" value="DUF6576"/>
    <property type="match status" value="1"/>
</dbReference>
<dbReference type="GO" id="GO:0004252">
    <property type="term" value="F:serine-type endopeptidase activity"/>
    <property type="evidence" value="ECO:0007669"/>
    <property type="project" value="InterPro"/>
</dbReference>
<dbReference type="Proteomes" id="UP000183868">
    <property type="component" value="Chromosome"/>
</dbReference>
<reference evidence="8 11" key="2">
    <citation type="submission" date="2016-11" db="EMBL/GenBank/DDBJ databases">
        <title>Genomic analysis of Caldithrix abyssi and proposal of a novel bacterial phylum Caldithrichaeota.</title>
        <authorList>
            <person name="Kublanov I."/>
            <person name="Sigalova O."/>
            <person name="Gavrilov S."/>
            <person name="Lebedinsky A."/>
            <person name="Ivanova N."/>
            <person name="Daum C."/>
            <person name="Reddy T."/>
            <person name="Klenk H.P."/>
            <person name="Goker M."/>
            <person name="Reva O."/>
            <person name="Miroshnichenko M."/>
            <person name="Kyprides N."/>
            <person name="Woyke T."/>
            <person name="Gelfand M."/>
        </authorList>
    </citation>
    <scope>NUCLEOTIDE SEQUENCE [LARGE SCALE GENOMIC DNA]</scope>
    <source>
        <strain evidence="8 11">LF13</strain>
    </source>
</reference>
<evidence type="ECO:0000256" key="5">
    <source>
        <dbReference type="SAM" id="Phobius"/>
    </source>
</evidence>
<feature type="transmembrane region" description="Helical" evidence="5">
    <location>
        <begin position="102"/>
        <end position="120"/>
    </location>
</feature>
<dbReference type="PANTHER" id="PTHR43066:SF11">
    <property type="entry name" value="PEPTIDASE S54 RHOMBOID DOMAIN-CONTAINING PROTEIN"/>
    <property type="match status" value="1"/>
</dbReference>
<feature type="transmembrane region" description="Helical" evidence="5">
    <location>
        <begin position="180"/>
        <end position="197"/>
    </location>
</feature>
<dbReference type="HOGENOM" id="CLU_055068_4_0_0"/>
<dbReference type="RefSeq" id="WP_006931016.1">
    <property type="nucleotide sequence ID" value="NZ_CM001402.1"/>
</dbReference>
<dbReference type="InterPro" id="IPR022764">
    <property type="entry name" value="Peptidase_S54_rhomboid_dom"/>
</dbReference>
<evidence type="ECO:0000256" key="2">
    <source>
        <dbReference type="ARBA" id="ARBA00022692"/>
    </source>
</evidence>
<dbReference type="GO" id="GO:0016020">
    <property type="term" value="C:membrane"/>
    <property type="evidence" value="ECO:0007669"/>
    <property type="project" value="UniProtKB-SubCell"/>
</dbReference>
<dbReference type="Gene3D" id="1.20.1540.10">
    <property type="entry name" value="Rhomboid-like"/>
    <property type="match status" value="1"/>
</dbReference>
<dbReference type="InterPro" id="IPR046483">
    <property type="entry name" value="DUF6576"/>
</dbReference>
<dbReference type="PaxDb" id="880073-Calab_3792"/>
<feature type="transmembrane region" description="Helical" evidence="5">
    <location>
        <begin position="126"/>
        <end position="141"/>
    </location>
</feature>